<dbReference type="AlphaFoldDB" id="A0A6A6S0E4"/>
<evidence type="ECO:0000313" key="2">
    <source>
        <dbReference type="Proteomes" id="UP000799753"/>
    </source>
</evidence>
<dbReference type="EMBL" id="MU006784">
    <property type="protein sequence ID" value="KAF2640531.1"/>
    <property type="molecule type" value="Genomic_DNA"/>
</dbReference>
<dbReference type="Proteomes" id="UP000799753">
    <property type="component" value="Unassembled WGS sequence"/>
</dbReference>
<organism evidence="1 2">
    <name type="scientific">Massarina eburnea CBS 473.64</name>
    <dbReference type="NCBI Taxonomy" id="1395130"/>
    <lineage>
        <taxon>Eukaryota</taxon>
        <taxon>Fungi</taxon>
        <taxon>Dikarya</taxon>
        <taxon>Ascomycota</taxon>
        <taxon>Pezizomycotina</taxon>
        <taxon>Dothideomycetes</taxon>
        <taxon>Pleosporomycetidae</taxon>
        <taxon>Pleosporales</taxon>
        <taxon>Massarineae</taxon>
        <taxon>Massarinaceae</taxon>
        <taxon>Massarina</taxon>
    </lineage>
</organism>
<accession>A0A6A6S0E4</accession>
<gene>
    <name evidence="1" type="ORF">P280DRAFT_469287</name>
</gene>
<name>A0A6A6S0E4_9PLEO</name>
<keyword evidence="2" id="KW-1185">Reference proteome</keyword>
<evidence type="ECO:0000313" key="1">
    <source>
        <dbReference type="EMBL" id="KAF2640531.1"/>
    </source>
</evidence>
<sequence length="56" mass="5895">MSFCSRAVVVVVVALGCGIRLCGQGWWVAAQLLAPAGLGGDGCTDVGTWELYWGFF</sequence>
<reference evidence="1" key="1">
    <citation type="journal article" date="2020" name="Stud. Mycol.">
        <title>101 Dothideomycetes genomes: a test case for predicting lifestyles and emergence of pathogens.</title>
        <authorList>
            <person name="Haridas S."/>
            <person name="Albert R."/>
            <person name="Binder M."/>
            <person name="Bloem J."/>
            <person name="Labutti K."/>
            <person name="Salamov A."/>
            <person name="Andreopoulos B."/>
            <person name="Baker S."/>
            <person name="Barry K."/>
            <person name="Bills G."/>
            <person name="Bluhm B."/>
            <person name="Cannon C."/>
            <person name="Castanera R."/>
            <person name="Culley D."/>
            <person name="Daum C."/>
            <person name="Ezra D."/>
            <person name="Gonzalez J."/>
            <person name="Henrissat B."/>
            <person name="Kuo A."/>
            <person name="Liang C."/>
            <person name="Lipzen A."/>
            <person name="Lutzoni F."/>
            <person name="Magnuson J."/>
            <person name="Mondo S."/>
            <person name="Nolan M."/>
            <person name="Ohm R."/>
            <person name="Pangilinan J."/>
            <person name="Park H.-J."/>
            <person name="Ramirez L."/>
            <person name="Alfaro M."/>
            <person name="Sun H."/>
            <person name="Tritt A."/>
            <person name="Yoshinaga Y."/>
            <person name="Zwiers L.-H."/>
            <person name="Turgeon B."/>
            <person name="Goodwin S."/>
            <person name="Spatafora J."/>
            <person name="Crous P."/>
            <person name="Grigoriev I."/>
        </authorList>
    </citation>
    <scope>NUCLEOTIDE SEQUENCE</scope>
    <source>
        <strain evidence="1">CBS 473.64</strain>
    </source>
</reference>
<protein>
    <submittedName>
        <fullName evidence="1">Uncharacterized protein</fullName>
    </submittedName>
</protein>
<dbReference type="PROSITE" id="PS51257">
    <property type="entry name" value="PROKAR_LIPOPROTEIN"/>
    <property type="match status" value="1"/>
</dbReference>
<proteinExistence type="predicted"/>